<feature type="domain" description="Urease alpha-subunit N-terminal" evidence="3">
    <location>
        <begin position="23"/>
        <end position="71"/>
    </location>
</feature>
<evidence type="ECO:0000256" key="2">
    <source>
        <dbReference type="ARBA" id="ARBA00022801"/>
    </source>
</evidence>
<keyword evidence="5" id="KW-1185">Reference proteome</keyword>
<dbReference type="InterPro" id="IPR011612">
    <property type="entry name" value="Urease_alpha_N_dom"/>
</dbReference>
<dbReference type="SUPFAM" id="SSF51338">
    <property type="entry name" value="Composite domain of metallo-dependent hydrolases"/>
    <property type="match status" value="1"/>
</dbReference>
<dbReference type="RefSeq" id="WP_037285917.1">
    <property type="nucleotide sequence ID" value="NZ_JEOB01000002.1"/>
</dbReference>
<keyword evidence="2" id="KW-0378">Hydrolase</keyword>
<evidence type="ECO:0000259" key="3">
    <source>
        <dbReference type="Pfam" id="PF00449"/>
    </source>
</evidence>
<dbReference type="PANTHER" id="PTHR43440">
    <property type="entry name" value="UREASE"/>
    <property type="match status" value="1"/>
</dbReference>
<dbReference type="InterPro" id="IPR050112">
    <property type="entry name" value="Urease_alpha_subunit"/>
</dbReference>
<dbReference type="InterPro" id="IPR011059">
    <property type="entry name" value="Metal-dep_hydrolase_composite"/>
</dbReference>
<dbReference type="Proteomes" id="UP000021369">
    <property type="component" value="Unassembled WGS sequence"/>
</dbReference>
<proteinExistence type="predicted"/>
<name>A0A011WSX0_RUMAL</name>
<dbReference type="EMBL" id="JEOB01000002">
    <property type="protein sequence ID" value="EXM40100.1"/>
    <property type="molecule type" value="Genomic_DNA"/>
</dbReference>
<protein>
    <recommendedName>
        <fullName evidence="3">Urease alpha-subunit N-terminal domain-containing protein</fullName>
    </recommendedName>
</protein>
<organism evidence="4 5">
    <name type="scientific">Ruminococcus albus SY3</name>
    <dbReference type="NCBI Taxonomy" id="1341156"/>
    <lineage>
        <taxon>Bacteria</taxon>
        <taxon>Bacillati</taxon>
        <taxon>Bacillota</taxon>
        <taxon>Clostridia</taxon>
        <taxon>Eubacteriales</taxon>
        <taxon>Oscillospiraceae</taxon>
        <taxon>Ruminococcus</taxon>
    </lineage>
</organism>
<dbReference type="PATRIC" id="fig|1341156.4.peg.1535"/>
<comment type="caution">
    <text evidence="4">The sequence shown here is derived from an EMBL/GenBank/DDBJ whole genome shotgun (WGS) entry which is preliminary data.</text>
</comment>
<dbReference type="PANTHER" id="PTHR43440:SF1">
    <property type="entry name" value="UREASE"/>
    <property type="match status" value="1"/>
</dbReference>
<dbReference type="GO" id="GO:0046872">
    <property type="term" value="F:metal ion binding"/>
    <property type="evidence" value="ECO:0007669"/>
    <property type="project" value="UniProtKB-KW"/>
</dbReference>
<accession>A0A011WSX0</accession>
<evidence type="ECO:0000313" key="4">
    <source>
        <dbReference type="EMBL" id="EXM40100.1"/>
    </source>
</evidence>
<evidence type="ECO:0000256" key="1">
    <source>
        <dbReference type="ARBA" id="ARBA00022723"/>
    </source>
</evidence>
<dbReference type="Gene3D" id="2.30.40.10">
    <property type="entry name" value="Urease, subunit C, domain 1"/>
    <property type="match status" value="2"/>
</dbReference>
<dbReference type="GO" id="GO:0016810">
    <property type="term" value="F:hydrolase activity, acting on carbon-nitrogen (but not peptide) bonds"/>
    <property type="evidence" value="ECO:0007669"/>
    <property type="project" value="InterPro"/>
</dbReference>
<dbReference type="Gene3D" id="3.20.20.140">
    <property type="entry name" value="Metal-dependent hydrolases"/>
    <property type="match status" value="1"/>
</dbReference>
<sequence>MKYRVNDTLTLCKGRTVFIEKDLTASGKKFDTSDVDLVIRNAVVIGADSVYIADIAITDGRISAIGGADDKVCRQIDAEGLVLTAGRVRTVNGGLDPYMLEELLFSGVSTLTFDSQPGDNDIKMMLEHPLNYCVFFDGKQHDTDVLLHHVGDVAVGRIADLFLWKCERFNIAPEKIIKYGRCIYDRSLTDRKDVIYALSYDTSHRPARSASVFFTSHNDLNGYFGGLYKTEHTMIELDTNK</sequence>
<dbReference type="Pfam" id="PF00449">
    <property type="entry name" value="Urease_alpha"/>
    <property type="match status" value="1"/>
</dbReference>
<dbReference type="OrthoDB" id="9802793at2"/>
<evidence type="ECO:0000313" key="5">
    <source>
        <dbReference type="Proteomes" id="UP000021369"/>
    </source>
</evidence>
<dbReference type="AlphaFoldDB" id="A0A011WSX0"/>
<reference evidence="4 5" key="1">
    <citation type="submission" date="2013-06" db="EMBL/GenBank/DDBJ databases">
        <title>Rumen cellulosomics: divergent fiber-degrading strategies revealed by comparative genome-wide analysis of six Ruminococcal strains.</title>
        <authorList>
            <person name="Dassa B."/>
            <person name="Borovok I."/>
            <person name="Lamed R."/>
            <person name="Flint H."/>
            <person name="Yeoman C.J."/>
            <person name="White B."/>
            <person name="Bayer E.A."/>
        </authorList>
    </citation>
    <scope>NUCLEOTIDE SEQUENCE [LARGE SCALE GENOMIC DNA]</scope>
    <source>
        <strain evidence="4 5">SY3</strain>
    </source>
</reference>
<gene>
    <name evidence="4" type="ORF">RASY3_05580</name>
</gene>
<keyword evidence="1" id="KW-0479">Metal-binding</keyword>